<proteinExistence type="predicted"/>
<evidence type="ECO:0000256" key="1">
    <source>
        <dbReference type="SAM" id="MobiDB-lite"/>
    </source>
</evidence>
<evidence type="ECO:0000313" key="3">
    <source>
        <dbReference type="EMBL" id="CAK0866805.1"/>
    </source>
</evidence>
<feature type="region of interest" description="Disordered" evidence="1">
    <location>
        <begin position="693"/>
        <end position="712"/>
    </location>
</feature>
<feature type="region of interest" description="Disordered" evidence="1">
    <location>
        <begin position="719"/>
        <end position="760"/>
    </location>
</feature>
<dbReference type="EMBL" id="CAUYUJ010011001">
    <property type="protein sequence ID" value="CAK0830713.1"/>
    <property type="molecule type" value="Genomic_DNA"/>
</dbReference>
<feature type="compositionally biased region" description="Acidic residues" evidence="1">
    <location>
        <begin position="733"/>
        <end position="744"/>
    </location>
</feature>
<feature type="region of interest" description="Disordered" evidence="1">
    <location>
        <begin position="976"/>
        <end position="1097"/>
    </location>
</feature>
<dbReference type="Proteomes" id="UP001189429">
    <property type="component" value="Unassembled WGS sequence"/>
</dbReference>
<sequence length="1097" mass="119252">MAANLPQLGSKPGWAFEDFFTLDPTEEHRLKMGLAIHLKLQYDNINMGEPCAVSVDGVRAYKPDVIAEAHKKFLQAVSANAPLQDPTMATVISALQAKWCMPGKVFNLGYVKDWITKNVENWGPSIERRAGGLQPDTPYGAQHLTLSNQSSLFGLFALGVMQFLHGSMGARVEAAFKSVRVMLFFGAEGEDVEVLNANENIAKEEYKRHCELENIMVVQQWCENMRTAKPLDPTKAIDVFKFSAVLGDPRKPAPRWLAGLLGQKPPTRANKIAAVTKKEVTSRWLGENKVAAAHAQMRSFQEVSLRVRFLKGFSPKALEIMTVDIWSELGKQGLAHKPFPITRAILMSPEILTAAAFASTKEKDAVPPYRDGEAGALLQVRMAEYAARRVFEFRAKHKSMDAFSSAPAWVAFARLLPFVESVLNSEYGPDSRAWPDQATALHKQLWVGEHDADLVQVSAQIPGHFDARHSEMVKLLSSIFSPLQRAIKAVAAAKAMRVAEQPPPPPPDQAAGETLDEGCKKATERTGDVTDELAAGLDLAEKKKLVADLNKQAVQDRSASSRRLIAQQAAEIMRNRVVIVRTGSEAKNWMESHSPGYVARAVVVDLAMSAKLVSGPKSRSICRAPGEADCKDWSDTIKILPATPIIGHVLVRPCHQSGIHKLHENLADTHRHLRSICVPVHVPPGFIRHLKSNAARSGGPADETIERSGVDFQMRTIGRRLAKKGTGPQVGDEGADSGEEEGDGESSGAEGTSSKEKSQLDEEFLDACDPHLMNEEQLRVIFGDKASQAENIMFQHTSRITSEAEFMPMADVFKVALGARAQPRAHRKGQVHPTVYIEALRSALNCSPIPLSENEVMVIVTGGAPEAIVAAIVCGYKHVLVIANDENEIKMLQTPPLAEERELNVDYGAYVSPDPMEPLKGMLSAAAIRMMAPFISNFVSKSAGYKLEPPGELNLPPLKTYTFIPLTGAIIARHVGEEEKTTTGPAKIKGPAASTSAEKSAAGENAIDEEEEADDAEEDAGDGCGDEEDEDDISAQLKKLTEMESKAAGKRPAPSGDKSGKKKKKQKVASKASAAAPRGARQVCVGRDGRPPSPRVR</sequence>
<gene>
    <name evidence="2" type="ORF">PCOR1329_LOCUS29276</name>
    <name evidence="3" type="ORF">PCOR1329_LOCUS53904</name>
</gene>
<dbReference type="EMBL" id="CAUYUJ010016577">
    <property type="protein sequence ID" value="CAK0866805.1"/>
    <property type="molecule type" value="Genomic_DNA"/>
</dbReference>
<keyword evidence="4" id="KW-1185">Reference proteome</keyword>
<organism evidence="2 4">
    <name type="scientific">Prorocentrum cordatum</name>
    <dbReference type="NCBI Taxonomy" id="2364126"/>
    <lineage>
        <taxon>Eukaryota</taxon>
        <taxon>Sar</taxon>
        <taxon>Alveolata</taxon>
        <taxon>Dinophyceae</taxon>
        <taxon>Prorocentrales</taxon>
        <taxon>Prorocentraceae</taxon>
        <taxon>Prorocentrum</taxon>
    </lineage>
</organism>
<comment type="caution">
    <text evidence="2">The sequence shown here is derived from an EMBL/GenBank/DDBJ whole genome shotgun (WGS) entry which is preliminary data.</text>
</comment>
<feature type="compositionally biased region" description="Low complexity" evidence="1">
    <location>
        <begin position="1069"/>
        <end position="1080"/>
    </location>
</feature>
<evidence type="ECO:0000313" key="2">
    <source>
        <dbReference type="EMBL" id="CAK0830713.1"/>
    </source>
</evidence>
<feature type="compositionally biased region" description="Acidic residues" evidence="1">
    <location>
        <begin position="1006"/>
        <end position="1033"/>
    </location>
</feature>
<evidence type="ECO:0000313" key="4">
    <source>
        <dbReference type="Proteomes" id="UP001189429"/>
    </source>
</evidence>
<accession>A0ABN9SF76</accession>
<reference evidence="2" key="1">
    <citation type="submission" date="2023-10" db="EMBL/GenBank/DDBJ databases">
        <authorList>
            <person name="Chen Y."/>
            <person name="Shah S."/>
            <person name="Dougan E. K."/>
            <person name="Thang M."/>
            <person name="Chan C."/>
        </authorList>
    </citation>
    <scope>NUCLEOTIDE SEQUENCE [LARGE SCALE GENOMIC DNA]</scope>
</reference>
<protein>
    <submittedName>
        <fullName evidence="2">Uncharacterized protein</fullName>
    </submittedName>
</protein>
<name>A0ABN9SF76_9DINO</name>